<reference evidence="3 4" key="1">
    <citation type="submission" date="2016-11" db="EMBL/GenBank/DDBJ databases">
        <authorList>
            <person name="Jaros S."/>
            <person name="Januszkiewicz K."/>
            <person name="Wedrychowicz H."/>
        </authorList>
    </citation>
    <scope>NUCLEOTIDE SEQUENCE [LARGE SCALE GENOMIC DNA]</scope>
    <source>
        <strain evidence="3 4">DSM 21074</strain>
    </source>
</reference>
<evidence type="ECO:0000313" key="4">
    <source>
        <dbReference type="Proteomes" id="UP000184418"/>
    </source>
</evidence>
<dbReference type="InterPro" id="IPR036278">
    <property type="entry name" value="Sialidase_sf"/>
</dbReference>
<keyword evidence="1" id="KW-0732">Signal</keyword>
<keyword evidence="4" id="KW-1185">Reference proteome</keyword>
<feature type="chain" id="PRO_5013382369" evidence="1">
    <location>
        <begin position="21"/>
        <end position="457"/>
    </location>
</feature>
<dbReference type="SUPFAM" id="SSF50939">
    <property type="entry name" value="Sialidases"/>
    <property type="match status" value="1"/>
</dbReference>
<dbReference type="PANTHER" id="PTHR47199">
    <property type="entry name" value="PHOTOSYSTEM II STABILITY/ASSEMBLY FACTOR HCF136, CHLOROPLASTIC"/>
    <property type="match status" value="1"/>
</dbReference>
<proteinExistence type="predicted"/>
<evidence type="ECO:0000259" key="2">
    <source>
        <dbReference type="Pfam" id="PF18962"/>
    </source>
</evidence>
<dbReference type="PANTHER" id="PTHR47199:SF2">
    <property type="entry name" value="PHOTOSYSTEM II STABILITY_ASSEMBLY FACTOR HCF136, CHLOROPLASTIC"/>
    <property type="match status" value="1"/>
</dbReference>
<dbReference type="InterPro" id="IPR015943">
    <property type="entry name" value="WD40/YVTN_repeat-like_dom_sf"/>
</dbReference>
<dbReference type="AlphaFoldDB" id="A0A1M6DGA5"/>
<evidence type="ECO:0000256" key="1">
    <source>
        <dbReference type="SAM" id="SignalP"/>
    </source>
</evidence>
<dbReference type="Gene3D" id="2.130.10.10">
    <property type="entry name" value="YVTN repeat-like/Quinoprotein amine dehydrogenase"/>
    <property type="match status" value="2"/>
</dbReference>
<dbReference type="SUPFAM" id="SSF110296">
    <property type="entry name" value="Oligoxyloglucan reducing end-specific cellobiohydrolase"/>
    <property type="match status" value="1"/>
</dbReference>
<evidence type="ECO:0000313" key="3">
    <source>
        <dbReference type="EMBL" id="SHI72306.1"/>
    </source>
</evidence>
<dbReference type="Pfam" id="PF18962">
    <property type="entry name" value="Por_Secre_tail"/>
    <property type="match status" value="1"/>
</dbReference>
<feature type="domain" description="Secretion system C-terminal sorting" evidence="2">
    <location>
        <begin position="382"/>
        <end position="456"/>
    </location>
</feature>
<gene>
    <name evidence="3" type="ORF">SAMN02745146_1502</name>
</gene>
<dbReference type="Proteomes" id="UP000184418">
    <property type="component" value="Unassembled WGS sequence"/>
</dbReference>
<dbReference type="STRING" id="1121955.SAMN02745146_1502"/>
<dbReference type="InterPro" id="IPR026444">
    <property type="entry name" value="Secre_tail"/>
</dbReference>
<name>A0A1M6DGA5_9BACT</name>
<accession>A0A1M6DGA5</accession>
<dbReference type="NCBIfam" id="TIGR04183">
    <property type="entry name" value="Por_Secre_tail"/>
    <property type="match status" value="1"/>
</dbReference>
<organism evidence="3 4">
    <name type="scientific">Hymenobacter daecheongensis DSM 21074</name>
    <dbReference type="NCBI Taxonomy" id="1121955"/>
    <lineage>
        <taxon>Bacteria</taxon>
        <taxon>Pseudomonadati</taxon>
        <taxon>Bacteroidota</taxon>
        <taxon>Cytophagia</taxon>
        <taxon>Cytophagales</taxon>
        <taxon>Hymenobacteraceae</taxon>
        <taxon>Hymenobacter</taxon>
    </lineage>
</organism>
<protein>
    <submittedName>
        <fullName evidence="3">Por secretion system C-terminal sorting domain-containing protein</fullName>
    </submittedName>
</protein>
<dbReference type="OrthoDB" id="610388at2"/>
<sequence>MKKTVLFLAGLLLSGAAAQAQWALQPIGFRYDATPAYIDAVDANVAWAADFDYPSSIGDRQVARTINGGATWTVTTIPTLLDGQSVTGLVGLSATVALICVHNDQGGGSILRTIDGGTTWTVQTTATQFGGQFSFPDMIAFFSPTEGVCVGDKLPGDNSFEIYATANAGTTWTRIPDATLPVPLADEFPAYNGVLNNQITPSVVGNSVWCLTSEGRVLKSANKGLTWTISDAGLGLSGQSVAFRDANNGLAIGLDDTGGANHQLARSTDGGTTWQMLPYTGPLHPMALDNVPGTSQFLSVGADLSSLGGNNDAGSSYSRDNGQTWVNIENTRSHVALDVASPTVAWSGAFAPATGTGLGAYKLTSTVLGSRQDVALQRGLSVFPNPSADGRFTVKLASLSTDAQLTVFDALGRPVFSRAAKAATPALTLDLGQQAAGIYTLQVKTEGGAAQQKLVIQ</sequence>
<feature type="signal peptide" evidence="1">
    <location>
        <begin position="1"/>
        <end position="20"/>
    </location>
</feature>
<dbReference type="RefSeq" id="WP_073107193.1">
    <property type="nucleotide sequence ID" value="NZ_FQYN01000002.1"/>
</dbReference>
<dbReference type="EMBL" id="FQYN01000002">
    <property type="protein sequence ID" value="SHI72306.1"/>
    <property type="molecule type" value="Genomic_DNA"/>
</dbReference>